<keyword evidence="2" id="KW-1003">Cell membrane</keyword>
<dbReference type="InterPro" id="IPR003594">
    <property type="entry name" value="HATPase_dom"/>
</dbReference>
<dbReference type="Gene3D" id="6.10.340.10">
    <property type="match status" value="1"/>
</dbReference>
<reference evidence="12 13" key="1">
    <citation type="submission" date="2019-02" db="EMBL/GenBank/DDBJ databases">
        <title>Novel genomic isolates of S. pyogenes and S. dysgalactiae subsp. equisimilis associated to necrotising fasciitis (NSTI).</title>
        <authorList>
            <person name="Barrantes I."/>
        </authorList>
    </citation>
    <scope>NUCLEOTIDE SEQUENCE [LARGE SCALE GENOMIC DNA]</scope>
    <source>
        <strain evidence="12 13">SPY5003</strain>
    </source>
</reference>
<comment type="subcellular location">
    <subcellularLocation>
        <location evidence="1">Cell membrane</location>
        <topology evidence="1">Multi-pass membrane protein</topology>
    </subcellularLocation>
</comment>
<evidence type="ECO:0000313" key="13">
    <source>
        <dbReference type="Proteomes" id="UP000325300"/>
    </source>
</evidence>
<dbReference type="Pfam" id="PF02518">
    <property type="entry name" value="HATPase_c"/>
    <property type="match status" value="1"/>
</dbReference>
<dbReference type="SMART" id="SM00304">
    <property type="entry name" value="HAMP"/>
    <property type="match status" value="1"/>
</dbReference>
<keyword evidence="7 12" id="KW-0418">Kinase</keyword>
<comment type="caution">
    <text evidence="12">The sequence shown here is derived from an EMBL/GenBank/DDBJ whole genome shotgun (WGS) entry which is preliminary data.</text>
</comment>
<evidence type="ECO:0000256" key="5">
    <source>
        <dbReference type="ARBA" id="ARBA00022692"/>
    </source>
</evidence>
<dbReference type="InterPro" id="IPR050640">
    <property type="entry name" value="Bact_2-comp_sensor_kinase"/>
</dbReference>
<dbReference type="EMBL" id="SJLI01000004">
    <property type="protein sequence ID" value="TYK94669.1"/>
    <property type="molecule type" value="Genomic_DNA"/>
</dbReference>
<evidence type="ECO:0000256" key="10">
    <source>
        <dbReference type="ARBA" id="ARBA00023012"/>
    </source>
</evidence>
<dbReference type="SUPFAM" id="SSF55874">
    <property type="entry name" value="ATPase domain of HSP90 chaperone/DNA topoisomerase II/histidine kinase"/>
    <property type="match status" value="1"/>
</dbReference>
<keyword evidence="9" id="KW-1133">Transmembrane helix</keyword>
<keyword evidence="3" id="KW-0597">Phosphoprotein</keyword>
<dbReference type="Proteomes" id="UP000325300">
    <property type="component" value="Unassembled WGS sequence"/>
</dbReference>
<evidence type="ECO:0000256" key="7">
    <source>
        <dbReference type="ARBA" id="ARBA00022777"/>
    </source>
</evidence>
<dbReference type="PANTHER" id="PTHR34220:SF11">
    <property type="entry name" value="SENSOR PROTEIN KINASE HPTS"/>
    <property type="match status" value="1"/>
</dbReference>
<evidence type="ECO:0000256" key="2">
    <source>
        <dbReference type="ARBA" id="ARBA00022475"/>
    </source>
</evidence>
<evidence type="ECO:0000256" key="8">
    <source>
        <dbReference type="ARBA" id="ARBA00022840"/>
    </source>
</evidence>
<evidence type="ECO:0000256" key="3">
    <source>
        <dbReference type="ARBA" id="ARBA00022553"/>
    </source>
</evidence>
<organism evidence="12 13">
    <name type="scientific">Streptococcus pyogenes</name>
    <dbReference type="NCBI Taxonomy" id="1314"/>
    <lineage>
        <taxon>Bacteria</taxon>
        <taxon>Bacillati</taxon>
        <taxon>Bacillota</taxon>
        <taxon>Bacilli</taxon>
        <taxon>Lactobacillales</taxon>
        <taxon>Streptococcaceae</taxon>
        <taxon>Streptococcus</taxon>
    </lineage>
</organism>
<dbReference type="Gene3D" id="3.30.565.10">
    <property type="entry name" value="Histidine kinase-like ATPase, C-terminal domain"/>
    <property type="match status" value="1"/>
</dbReference>
<keyword evidence="8" id="KW-0067">ATP-binding</keyword>
<evidence type="ECO:0000256" key="9">
    <source>
        <dbReference type="ARBA" id="ARBA00022989"/>
    </source>
</evidence>
<dbReference type="InterPro" id="IPR036890">
    <property type="entry name" value="HATPase_C_sf"/>
</dbReference>
<evidence type="ECO:0000256" key="4">
    <source>
        <dbReference type="ARBA" id="ARBA00022679"/>
    </source>
</evidence>
<protein>
    <submittedName>
        <fullName evidence="12">Sensor histidine kinase</fullName>
    </submittedName>
</protein>
<keyword evidence="10" id="KW-0902">Two-component regulatory system</keyword>
<accession>A0A5S4TE27</accession>
<gene>
    <name evidence="12" type="ORF">E0F67_06095</name>
</gene>
<dbReference type="GO" id="GO:0000155">
    <property type="term" value="F:phosphorelay sensor kinase activity"/>
    <property type="evidence" value="ECO:0007669"/>
    <property type="project" value="InterPro"/>
</dbReference>
<dbReference type="RefSeq" id="WP_023612051.1">
    <property type="nucleotide sequence ID" value="NZ_CAAINW010000005.1"/>
</dbReference>
<dbReference type="GO" id="GO:0005524">
    <property type="term" value="F:ATP binding"/>
    <property type="evidence" value="ECO:0007669"/>
    <property type="project" value="UniProtKB-KW"/>
</dbReference>
<dbReference type="AlphaFoldDB" id="A0A5S4TE27"/>
<dbReference type="Pfam" id="PF06580">
    <property type="entry name" value="His_kinase"/>
    <property type="match status" value="1"/>
</dbReference>
<dbReference type="PANTHER" id="PTHR34220">
    <property type="entry name" value="SENSOR HISTIDINE KINASE YPDA"/>
    <property type="match status" value="1"/>
</dbReference>
<sequence>MSVKTLGRYVTNHFKQGFLINRLMKLYSLLIVSFFTLAAIGLSSYSISSTYKRVDAEAQMRLEETLGRLQSQNDITLRVLDQLVGRSEDYHNLYQYMTLTPNQYFSNVFEDWEKGKDTVLFSEEVRRLFDLYPDVTSMTLLLEDSSAYLYADRVIKTGRLLYSKPKKVTGNVLVRSIRNPESGDVTGRLYLTFDKPPTLVETQQDHYLATFAFDYYGRKLFHQGGRRFPHLEAEVKKAIKADPDRAADLSNLSKAYRMQYNRSGDLLAYVAVRKSYLLAEAVRTVFVYGLVSLLLAWLLLQLLFRVFRNYIQQVSEITDTVEMVAAGDLSLTIDNSHMELELYHISEAINQMLASIKAYIDEVYVLEVEQRDAQMRALQSQINPHFLYNTLEYIRMYALSCQQEELADVIYAFASLLRNNISQDKMTTLKEELAFCEKYIYLYQMRYPDSFAYHVKIDESIADLAIPKFVIQPLVENYFVHGIDYSRHDNALSIKALDETDHLLIQVLDNGRGISQERLADMEKRLQEHQTTGNSSIGLQNVYLRLFHHFRDRVSWSMAKEPNGGFIIQIRIRKDA</sequence>
<dbReference type="InterPro" id="IPR003660">
    <property type="entry name" value="HAMP_dom"/>
</dbReference>
<evidence type="ECO:0000313" key="12">
    <source>
        <dbReference type="EMBL" id="TYK94669.1"/>
    </source>
</evidence>
<keyword evidence="6" id="KW-0547">Nucleotide-binding</keyword>
<evidence type="ECO:0000256" key="11">
    <source>
        <dbReference type="ARBA" id="ARBA00023136"/>
    </source>
</evidence>
<name>A0A5S4TE27_STRPY</name>
<evidence type="ECO:0000256" key="6">
    <source>
        <dbReference type="ARBA" id="ARBA00022741"/>
    </source>
</evidence>
<keyword evidence="11" id="KW-0472">Membrane</keyword>
<proteinExistence type="predicted"/>
<dbReference type="InterPro" id="IPR010559">
    <property type="entry name" value="Sig_transdc_His_kin_internal"/>
</dbReference>
<dbReference type="PROSITE" id="PS50885">
    <property type="entry name" value="HAMP"/>
    <property type="match status" value="1"/>
</dbReference>
<evidence type="ECO:0000256" key="1">
    <source>
        <dbReference type="ARBA" id="ARBA00004651"/>
    </source>
</evidence>
<dbReference type="GO" id="GO:0005886">
    <property type="term" value="C:plasma membrane"/>
    <property type="evidence" value="ECO:0007669"/>
    <property type="project" value="UniProtKB-SubCell"/>
</dbReference>
<keyword evidence="5" id="KW-0812">Transmembrane</keyword>
<keyword evidence="4" id="KW-0808">Transferase</keyword>